<name>A0ABW0NLE4_9MICO</name>
<evidence type="ECO:0000313" key="2">
    <source>
        <dbReference type="Proteomes" id="UP001596039"/>
    </source>
</evidence>
<accession>A0ABW0NLE4</accession>
<proteinExistence type="predicted"/>
<organism evidence="1 2">
    <name type="scientific">Lysinimonas soli</name>
    <dbReference type="NCBI Taxonomy" id="1074233"/>
    <lineage>
        <taxon>Bacteria</taxon>
        <taxon>Bacillati</taxon>
        <taxon>Actinomycetota</taxon>
        <taxon>Actinomycetes</taxon>
        <taxon>Micrococcales</taxon>
        <taxon>Microbacteriaceae</taxon>
        <taxon>Lysinimonas</taxon>
    </lineage>
</organism>
<gene>
    <name evidence="1" type="ORF">ACFPJ4_01180</name>
</gene>
<keyword evidence="2" id="KW-1185">Reference proteome</keyword>
<sequence>MTQQPGPFRRTIRLGAAALLAIAIAIPLSLVTAGWEAGPARADTVVGNDDDPQIAYSGWTHTPKAGYYRADAHYSSTAGATATVGFFGTSISWIGGRASDHGRADVAICDASGGACGTVTTVDTFSATAQAQQTLFTASGLASGAHTMKITVRSDSSGSGHFTDLDGFTLVTPALTGTHYIDNGTGCSNAGAGSTTAAPWCDFTNLKGRSFAAGSQILLKRGDTFGAGLGRLYGIGTASSPIILGAYGTGARPRIIGDASASSRGVWIEDASYWQVQSLEIGSVGAGLVFWYSSNGHQGLVVDDLYTHDVTGVFAGSPAQSDLPGMYHSAGLLITGNVPVTASATAVDGVAVSNIEGYADNDDFDISGFNANSGGQQGFLSTDLGNHSVADVSLTNAYFHTALSGENFDNMHNLTITGMRLSDTGHGGNTSGTTALFFWSTSNANVTNSILDGEVSTGSPDQTESDLEAFDDNIHYRGDYFGHSAGPALEVLEINGYTGNFQSNHEVSSSLFDSPGGSDLIQVGATAGFSGSAFDNLSVPTTTAFQQGDFSGWTSSNNTRAAVASSYNAGRDFSATQGASGWREQYYTPAGGWLDITPYDSANQRWGSNGYVARLLLTPDSCGSCVIARAWTAPSAGTVALRGQVVKAAAGGDGITARITKNGTQIWPVSGGSKVIAAGDTTGFTTNVNTTVSAGDVIRFEVTNGGASSSTADLTGWSPSIAYVDPTLINDDSSGVSYSAGWPSTAKSGYFWGDAHYSSTTGSTSTLAFSGTGVSWIGGTAPDHGRADVQICDSAGTSCGTATLVDSYSASALAQQTLYSASGLAAGTHTLKITVRSDSSSTGHYTDVDRFIVTP</sequence>
<evidence type="ECO:0000313" key="1">
    <source>
        <dbReference type="EMBL" id="MFC5500845.1"/>
    </source>
</evidence>
<comment type="caution">
    <text evidence="1">The sequence shown here is derived from an EMBL/GenBank/DDBJ whole genome shotgun (WGS) entry which is preliminary data.</text>
</comment>
<protein>
    <recommendedName>
        <fullName evidence="3">Right-handed parallel beta-helix repeat-containing protein</fullName>
    </recommendedName>
</protein>
<dbReference type="Proteomes" id="UP001596039">
    <property type="component" value="Unassembled WGS sequence"/>
</dbReference>
<dbReference type="Gene3D" id="2.60.120.260">
    <property type="entry name" value="Galactose-binding domain-like"/>
    <property type="match status" value="2"/>
</dbReference>
<dbReference type="RefSeq" id="WP_386738456.1">
    <property type="nucleotide sequence ID" value="NZ_JBHSMG010000001.1"/>
</dbReference>
<evidence type="ECO:0008006" key="3">
    <source>
        <dbReference type="Google" id="ProtNLM"/>
    </source>
</evidence>
<reference evidence="2" key="1">
    <citation type="journal article" date="2019" name="Int. J. Syst. Evol. Microbiol.">
        <title>The Global Catalogue of Microorganisms (GCM) 10K type strain sequencing project: providing services to taxonomists for standard genome sequencing and annotation.</title>
        <authorList>
            <consortium name="The Broad Institute Genomics Platform"/>
            <consortium name="The Broad Institute Genome Sequencing Center for Infectious Disease"/>
            <person name="Wu L."/>
            <person name="Ma J."/>
        </authorList>
    </citation>
    <scope>NUCLEOTIDE SEQUENCE [LARGE SCALE GENOMIC DNA]</scope>
    <source>
        <strain evidence="2">CGMCC 4.6997</strain>
    </source>
</reference>
<dbReference type="EMBL" id="JBHSMG010000001">
    <property type="protein sequence ID" value="MFC5500845.1"/>
    <property type="molecule type" value="Genomic_DNA"/>
</dbReference>